<evidence type="ECO:0000259" key="3">
    <source>
        <dbReference type="PROSITE" id="PS50894"/>
    </source>
</evidence>
<sequence>MNTFDIPLEHHPISNDPFAPLRQRFLARCADQLGQLKAIACEGDPLPRGAGDPLARIAHSLAGAAGTFGFPDIGARASALETLLSEQPNEAAVQAALDALIAEIEQTLK</sequence>
<protein>
    <submittedName>
        <fullName evidence="4">Histidine phosphotransferase</fullName>
    </submittedName>
</protein>
<evidence type="ECO:0000313" key="5">
    <source>
        <dbReference type="Proteomes" id="UP000093748"/>
    </source>
</evidence>
<comment type="caution">
    <text evidence="4">The sequence shown here is derived from an EMBL/GenBank/DDBJ whole genome shotgun (WGS) entry which is preliminary data.</text>
</comment>
<keyword evidence="1" id="KW-0902">Two-component regulatory system</keyword>
<dbReference type="CDD" id="cd00088">
    <property type="entry name" value="HPT"/>
    <property type="match status" value="1"/>
</dbReference>
<dbReference type="GO" id="GO:0004672">
    <property type="term" value="F:protein kinase activity"/>
    <property type="evidence" value="ECO:0007669"/>
    <property type="project" value="UniProtKB-ARBA"/>
</dbReference>
<accession>A0A1A5K078</accession>
<dbReference type="InterPro" id="IPR008207">
    <property type="entry name" value="Sig_transdc_His_kin_Hpt_dom"/>
</dbReference>
<dbReference type="InterPro" id="IPR036641">
    <property type="entry name" value="HPT_dom_sf"/>
</dbReference>
<name>A0A1A5K078_RHILI</name>
<evidence type="ECO:0000256" key="2">
    <source>
        <dbReference type="PROSITE-ProRule" id="PRU00110"/>
    </source>
</evidence>
<evidence type="ECO:0000313" key="4">
    <source>
        <dbReference type="EMBL" id="OBP69633.1"/>
    </source>
</evidence>
<feature type="modified residue" description="Phosphohistidine" evidence="2">
    <location>
        <position position="59"/>
    </location>
</feature>
<keyword evidence="4" id="KW-0808">Transferase</keyword>
<feature type="domain" description="HPt" evidence="3">
    <location>
        <begin position="14"/>
        <end position="109"/>
    </location>
</feature>
<keyword evidence="2" id="KW-0597">Phosphoprotein</keyword>
<organism evidence="4 5">
    <name type="scientific">Rhizobium loti</name>
    <name type="common">Mesorhizobium loti</name>
    <dbReference type="NCBI Taxonomy" id="381"/>
    <lineage>
        <taxon>Bacteria</taxon>
        <taxon>Pseudomonadati</taxon>
        <taxon>Pseudomonadota</taxon>
        <taxon>Alphaproteobacteria</taxon>
        <taxon>Hyphomicrobiales</taxon>
        <taxon>Phyllobacteriaceae</taxon>
        <taxon>Mesorhizobium</taxon>
    </lineage>
</organism>
<dbReference type="SUPFAM" id="SSF47226">
    <property type="entry name" value="Histidine-containing phosphotransfer domain, HPT domain"/>
    <property type="match status" value="1"/>
</dbReference>
<dbReference type="Gene3D" id="1.20.120.160">
    <property type="entry name" value="HPT domain"/>
    <property type="match status" value="1"/>
</dbReference>
<dbReference type="GO" id="GO:0000160">
    <property type="term" value="P:phosphorelay signal transduction system"/>
    <property type="evidence" value="ECO:0007669"/>
    <property type="project" value="UniProtKB-KW"/>
</dbReference>
<dbReference type="EMBL" id="LZTJ01000034">
    <property type="protein sequence ID" value="OBP69633.1"/>
    <property type="molecule type" value="Genomic_DNA"/>
</dbReference>
<dbReference type="Proteomes" id="UP000093748">
    <property type="component" value="Unassembled WGS sequence"/>
</dbReference>
<dbReference type="AlphaFoldDB" id="A0A1A5K078"/>
<dbReference type="PROSITE" id="PS50894">
    <property type="entry name" value="HPT"/>
    <property type="match status" value="1"/>
</dbReference>
<dbReference type="Pfam" id="PF01627">
    <property type="entry name" value="Hpt"/>
    <property type="match status" value="1"/>
</dbReference>
<evidence type="ECO:0000256" key="1">
    <source>
        <dbReference type="ARBA" id="ARBA00023012"/>
    </source>
</evidence>
<gene>
    <name evidence="4" type="ORF">BAE39_24210</name>
</gene>
<proteinExistence type="predicted"/>
<reference evidence="5" key="1">
    <citation type="submission" date="2016-06" db="EMBL/GenBank/DDBJ databases">
        <title>NZP2037 Pacbio-Illumina hybrid assembly.</title>
        <authorList>
            <person name="Ramsay J.P."/>
        </authorList>
    </citation>
    <scope>NUCLEOTIDE SEQUENCE [LARGE SCALE GENOMIC DNA]</scope>
    <source>
        <strain evidence="5">R7ANS::ICEMlSym2042</strain>
    </source>
</reference>